<evidence type="ECO:0000313" key="21">
    <source>
        <dbReference type="EMBL" id="SBR98516.1"/>
    </source>
</evidence>
<gene>
    <name evidence="21" type="primary">CDH12</name>
</gene>
<dbReference type="FunFam" id="2.60.40.60:FF:000009">
    <property type="entry name" value="Cadherin 24"/>
    <property type="match status" value="1"/>
</dbReference>
<feature type="domain" description="Cadherin" evidence="20">
    <location>
        <begin position="275"/>
        <end position="389"/>
    </location>
</feature>
<dbReference type="GO" id="GO:0005509">
    <property type="term" value="F:calcium ion binding"/>
    <property type="evidence" value="ECO:0007669"/>
    <property type="project" value="UniProtKB-UniRule"/>
</dbReference>
<reference evidence="21" key="1">
    <citation type="submission" date="2016-05" db="EMBL/GenBank/DDBJ databases">
        <authorList>
            <person name="Lavstsen T."/>
            <person name="Jespersen J.S."/>
        </authorList>
    </citation>
    <scope>NUCLEOTIDE SEQUENCE</scope>
    <source>
        <tissue evidence="21">Brain</tissue>
    </source>
</reference>
<evidence type="ECO:0000256" key="9">
    <source>
        <dbReference type="ARBA" id="ARBA00022889"/>
    </source>
</evidence>
<evidence type="ECO:0000256" key="18">
    <source>
        <dbReference type="SAM" id="Phobius"/>
    </source>
</evidence>
<keyword evidence="10" id="KW-0965">Cell junction</keyword>
<evidence type="ECO:0000256" key="16">
    <source>
        <dbReference type="RuleBase" id="RU004357"/>
    </source>
</evidence>
<dbReference type="InterPro" id="IPR000233">
    <property type="entry name" value="Cadherin_Y-type_LIR"/>
</dbReference>
<dbReference type="FunFam" id="2.60.40.60:FF:000008">
    <property type="entry name" value="Cadherin 24"/>
    <property type="match status" value="1"/>
</dbReference>
<proteinExistence type="predicted"/>
<dbReference type="InterPro" id="IPR002126">
    <property type="entry name" value="Cadherin-like_dom"/>
</dbReference>
<dbReference type="AlphaFoldDB" id="A0A1A8QXZ3"/>
<dbReference type="GO" id="GO:0008013">
    <property type="term" value="F:beta-catenin binding"/>
    <property type="evidence" value="ECO:0007669"/>
    <property type="project" value="TreeGrafter"/>
</dbReference>
<dbReference type="Gene3D" id="2.60.40.60">
    <property type="entry name" value="Cadherins"/>
    <property type="match status" value="4"/>
</dbReference>
<comment type="subcellular location">
    <subcellularLocation>
        <location evidence="2">Cell junction</location>
        <location evidence="2">Adherens junction</location>
    </subcellularLocation>
    <subcellularLocation>
        <location evidence="1 15">Cell membrane</location>
        <topology evidence="1 15">Single-pass type I membrane protein</topology>
    </subcellularLocation>
</comment>
<keyword evidence="3" id="KW-1003">Cell membrane</keyword>
<keyword evidence="11 18" id="KW-1133">Transmembrane helix</keyword>
<feature type="transmembrane region" description="Helical" evidence="18">
    <location>
        <begin position="488"/>
        <end position="519"/>
    </location>
</feature>
<evidence type="ECO:0000256" key="8">
    <source>
        <dbReference type="ARBA" id="ARBA00022837"/>
    </source>
</evidence>
<dbReference type="FunFam" id="2.60.40.60:FF:000012">
    <property type="entry name" value="Cadherin 24"/>
    <property type="match status" value="1"/>
</dbReference>
<dbReference type="FunFam" id="4.10.900.10:FF:000001">
    <property type="entry name" value="Cadherin 2"/>
    <property type="match status" value="1"/>
</dbReference>
<dbReference type="InterPro" id="IPR020894">
    <property type="entry name" value="Cadherin_CS"/>
</dbReference>
<dbReference type="GO" id="GO:0016342">
    <property type="term" value="C:catenin complex"/>
    <property type="evidence" value="ECO:0007669"/>
    <property type="project" value="TreeGrafter"/>
</dbReference>
<feature type="domain" description="Cadherin" evidence="20">
    <location>
        <begin position="85"/>
        <end position="165"/>
    </location>
</feature>
<keyword evidence="13" id="KW-0325">Glycoprotein</keyword>
<accession>A0A1A8QXZ3</accession>
<dbReference type="GO" id="GO:0007043">
    <property type="term" value="P:cell-cell junction assembly"/>
    <property type="evidence" value="ECO:0007669"/>
    <property type="project" value="TreeGrafter"/>
</dbReference>
<dbReference type="PROSITE" id="PS00232">
    <property type="entry name" value="CADHERIN_1"/>
    <property type="match status" value="1"/>
</dbReference>
<evidence type="ECO:0000256" key="19">
    <source>
        <dbReference type="SAM" id="SignalP"/>
    </source>
</evidence>
<dbReference type="GO" id="GO:0016339">
    <property type="term" value="P:calcium-dependent cell-cell adhesion via plasma membrane cell adhesion molecules"/>
    <property type="evidence" value="ECO:0007669"/>
    <property type="project" value="TreeGrafter"/>
</dbReference>
<evidence type="ECO:0000259" key="20">
    <source>
        <dbReference type="PROSITE" id="PS50268"/>
    </source>
</evidence>
<dbReference type="PANTHER" id="PTHR24027">
    <property type="entry name" value="CADHERIN-23"/>
    <property type="match status" value="1"/>
</dbReference>
<dbReference type="GO" id="GO:0044331">
    <property type="term" value="P:cell-cell adhesion mediated by cadherin"/>
    <property type="evidence" value="ECO:0007669"/>
    <property type="project" value="TreeGrafter"/>
</dbReference>
<keyword evidence="7" id="KW-0677">Repeat</keyword>
<evidence type="ECO:0000256" key="4">
    <source>
        <dbReference type="ARBA" id="ARBA00022692"/>
    </source>
</evidence>
<dbReference type="GO" id="GO:0000902">
    <property type="term" value="P:cell morphogenesis"/>
    <property type="evidence" value="ECO:0007669"/>
    <property type="project" value="TreeGrafter"/>
</dbReference>
<name>A0A1A8QXZ3_9TELE</name>
<dbReference type="GO" id="GO:0002009">
    <property type="term" value="P:morphogenesis of an epithelium"/>
    <property type="evidence" value="ECO:0007669"/>
    <property type="project" value="UniProtKB-ARBA"/>
</dbReference>
<dbReference type="GO" id="GO:0007156">
    <property type="term" value="P:homophilic cell adhesion via plasma membrane adhesion molecules"/>
    <property type="evidence" value="ECO:0007669"/>
    <property type="project" value="InterPro"/>
</dbReference>
<dbReference type="GO" id="GO:0016477">
    <property type="term" value="P:cell migration"/>
    <property type="evidence" value="ECO:0007669"/>
    <property type="project" value="TreeGrafter"/>
</dbReference>
<evidence type="ECO:0000256" key="12">
    <source>
        <dbReference type="ARBA" id="ARBA00023136"/>
    </source>
</evidence>
<comment type="function">
    <text evidence="16">Cadherins are calcium-dependent cell adhesion proteins.</text>
</comment>
<dbReference type="EMBL" id="HAEH01013865">
    <property type="protein sequence ID" value="SBR98516.1"/>
    <property type="molecule type" value="Transcribed_RNA"/>
</dbReference>
<dbReference type="CDD" id="cd11304">
    <property type="entry name" value="Cadherin_repeat"/>
    <property type="match status" value="3"/>
</dbReference>
<feature type="domain" description="Cadherin" evidence="20">
    <location>
        <begin position="389"/>
        <end position="489"/>
    </location>
</feature>
<evidence type="ECO:0000256" key="3">
    <source>
        <dbReference type="ARBA" id="ARBA00022475"/>
    </source>
</evidence>
<organism evidence="21">
    <name type="scientific">Nothobranchius rachovii</name>
    <name type="common">bluefin notho</name>
    <dbReference type="NCBI Taxonomy" id="451742"/>
    <lineage>
        <taxon>Eukaryota</taxon>
        <taxon>Metazoa</taxon>
        <taxon>Chordata</taxon>
        <taxon>Craniata</taxon>
        <taxon>Vertebrata</taxon>
        <taxon>Euteleostomi</taxon>
        <taxon>Actinopterygii</taxon>
        <taxon>Neopterygii</taxon>
        <taxon>Teleostei</taxon>
        <taxon>Neoteleostei</taxon>
        <taxon>Acanthomorphata</taxon>
        <taxon>Ovalentaria</taxon>
        <taxon>Atherinomorphae</taxon>
        <taxon>Cyprinodontiformes</taxon>
        <taxon>Nothobranchiidae</taxon>
        <taxon>Nothobranchius</taxon>
    </lineage>
</organism>
<feature type="chain" id="PRO_5008377358" evidence="19">
    <location>
        <begin position="23"/>
        <end position="680"/>
    </location>
</feature>
<keyword evidence="5" id="KW-0479">Metal-binding</keyword>
<feature type="domain" description="Cadherin" evidence="20">
    <location>
        <begin position="166"/>
        <end position="274"/>
    </location>
</feature>
<evidence type="ECO:0000256" key="1">
    <source>
        <dbReference type="ARBA" id="ARBA00004251"/>
    </source>
</evidence>
<dbReference type="Pfam" id="PF01049">
    <property type="entry name" value="CADH_Y-type_LIR"/>
    <property type="match status" value="1"/>
</dbReference>
<evidence type="ECO:0000256" key="13">
    <source>
        <dbReference type="ARBA" id="ARBA00023180"/>
    </source>
</evidence>
<dbReference type="PRINTS" id="PR00205">
    <property type="entry name" value="CADHERIN"/>
</dbReference>
<evidence type="ECO:0000256" key="15">
    <source>
        <dbReference type="RuleBase" id="RU003318"/>
    </source>
</evidence>
<protein>
    <submittedName>
        <fullName evidence="21">Cadherin 12, type 2 (N-cadherin 2)</fullName>
    </submittedName>
</protein>
<dbReference type="PROSITE" id="PS50268">
    <property type="entry name" value="CADHERIN_2"/>
    <property type="match status" value="4"/>
</dbReference>
<sequence length="680" mass="75284">MLTRNCLLLFLWILVHKDLVFSSRAPSSSLGRSRAGREHARSSVGPVRNGAAGFQRVKRGWVWNQFFVLEEYMGSDPQYVGKLHTDLDRGDSSVKYTLSGDGAGSIFTIDQTTGDIHALRSLDREEKPYYTLRAQAVDIVTNIPLEPESEFVIKVQDINDNEPKFLDGPYTASVPEMSPVGTYVTQVTATDADDPTYGNSARVVYSILHGQPYFSVDPKTGVIKTALPNMDREVKEQYQVLIQAKDMGGQLGGLAGTTIVNISLSDVNDNPPRFSKSFFHLRVPESSAVGSAVGRIKAHDLDIGRNAEVEYTIVPGDGGAMFDITTNEHSQEGIIILKRPLDYEGKKIYTFKVEAANAHLDPRFQSFGAFKDTATVKINVLDVDEPPVIQVFSAKDQDLPSSGQQFSFRTSKDDVKNKNFTIRDFGNNTAGIVTKRSGFRRRLQEIYFLPVVIDDNGYPPKSSTGTLTIRVCGCELDGSLLTCSAEAIFLPVGLSTGALIAILLCIIILLVIVVLYVGLRRQKKKETLMSSKEDIRDNVIHYDDEGGGEEDTHAFDMGTLRNPKVIKDNLFRRDVKPEMKRGPRPPMSQDSADIQDFISQRLKEHDTDNSAPPYDSLATYAYEGDGSLAESLSSIESLALDFEDDYDYLSDWGPRFKTLAGIFGEQSETQSNSTNTENTH</sequence>
<keyword evidence="4 15" id="KW-0812">Transmembrane</keyword>
<dbReference type="GO" id="GO:0005912">
    <property type="term" value="C:adherens junction"/>
    <property type="evidence" value="ECO:0007669"/>
    <property type="project" value="UniProtKB-SubCell"/>
</dbReference>
<dbReference type="SUPFAM" id="SSF49313">
    <property type="entry name" value="Cadherin-like"/>
    <property type="match status" value="4"/>
</dbReference>
<dbReference type="InterPro" id="IPR027397">
    <property type="entry name" value="Catenin-bd_sf"/>
</dbReference>
<feature type="signal peptide" evidence="19">
    <location>
        <begin position="1"/>
        <end position="22"/>
    </location>
</feature>
<dbReference type="InterPro" id="IPR039808">
    <property type="entry name" value="Cadherin"/>
</dbReference>
<dbReference type="InterPro" id="IPR015919">
    <property type="entry name" value="Cadherin-like_sf"/>
</dbReference>
<evidence type="ECO:0000256" key="11">
    <source>
        <dbReference type="ARBA" id="ARBA00022989"/>
    </source>
</evidence>
<keyword evidence="9 15" id="KW-0130">Cell adhesion</keyword>
<evidence type="ECO:0000256" key="2">
    <source>
        <dbReference type="ARBA" id="ARBA00004536"/>
    </source>
</evidence>
<evidence type="ECO:0000256" key="6">
    <source>
        <dbReference type="ARBA" id="ARBA00022729"/>
    </source>
</evidence>
<feature type="region of interest" description="Disordered" evidence="17">
    <location>
        <begin position="25"/>
        <end position="46"/>
    </location>
</feature>
<evidence type="ECO:0000256" key="17">
    <source>
        <dbReference type="SAM" id="MobiDB-lite"/>
    </source>
</evidence>
<keyword evidence="12 18" id="KW-0472">Membrane</keyword>
<evidence type="ECO:0000256" key="7">
    <source>
        <dbReference type="ARBA" id="ARBA00022737"/>
    </source>
</evidence>
<dbReference type="PANTHER" id="PTHR24027:SF96">
    <property type="entry name" value="CADHERIN-12"/>
    <property type="match status" value="1"/>
</dbReference>
<evidence type="ECO:0000256" key="14">
    <source>
        <dbReference type="PROSITE-ProRule" id="PRU00043"/>
    </source>
</evidence>
<evidence type="ECO:0000256" key="5">
    <source>
        <dbReference type="ARBA" id="ARBA00022723"/>
    </source>
</evidence>
<reference evidence="21" key="2">
    <citation type="submission" date="2016-06" db="EMBL/GenBank/DDBJ databases">
        <title>The genome of a short-lived fish provides insights into sex chromosome evolution and the genetic control of aging.</title>
        <authorList>
            <person name="Reichwald K."/>
            <person name="Felder M."/>
            <person name="Petzold A."/>
            <person name="Koch P."/>
            <person name="Groth M."/>
            <person name="Platzer M."/>
        </authorList>
    </citation>
    <scope>NUCLEOTIDE SEQUENCE</scope>
    <source>
        <tissue evidence="21">Brain</tissue>
    </source>
</reference>
<dbReference type="GO" id="GO:0034332">
    <property type="term" value="P:adherens junction organization"/>
    <property type="evidence" value="ECO:0007669"/>
    <property type="project" value="TreeGrafter"/>
</dbReference>
<dbReference type="GO" id="GO:0045296">
    <property type="term" value="F:cadherin binding"/>
    <property type="evidence" value="ECO:0007669"/>
    <property type="project" value="TreeGrafter"/>
</dbReference>
<dbReference type="Pfam" id="PF00028">
    <property type="entry name" value="Cadherin"/>
    <property type="match status" value="4"/>
</dbReference>
<keyword evidence="8 14" id="KW-0106">Calcium</keyword>
<evidence type="ECO:0000256" key="10">
    <source>
        <dbReference type="ARBA" id="ARBA00022949"/>
    </source>
</evidence>
<dbReference type="SMART" id="SM00112">
    <property type="entry name" value="CA"/>
    <property type="match status" value="4"/>
</dbReference>
<keyword evidence="6 19" id="KW-0732">Signal</keyword>
<dbReference type="Gene3D" id="4.10.900.10">
    <property type="entry name" value="TCF3-CBD (Catenin binding domain)"/>
    <property type="match status" value="1"/>
</dbReference>